<dbReference type="InterPro" id="IPR000504">
    <property type="entry name" value="RRM_dom"/>
</dbReference>
<dbReference type="InterPro" id="IPR012677">
    <property type="entry name" value="Nucleotide-bd_a/b_plait_sf"/>
</dbReference>
<dbReference type="SUPFAM" id="SSF54928">
    <property type="entry name" value="RNA-binding domain, RBD"/>
    <property type="match status" value="1"/>
</dbReference>
<accession>A0A166IQ05</accession>
<proteinExistence type="predicted"/>
<dbReference type="Gramene" id="KZN11362">
    <property type="protein sequence ID" value="KZN11362"/>
    <property type="gene ID" value="DCAR_004018"/>
</dbReference>
<dbReference type="Pfam" id="PF00076">
    <property type="entry name" value="RRM_1"/>
    <property type="match status" value="1"/>
</dbReference>
<evidence type="ECO:0000313" key="2">
    <source>
        <dbReference type="EMBL" id="WOG85096.1"/>
    </source>
</evidence>
<feature type="compositionally biased region" description="Low complexity" evidence="1">
    <location>
        <begin position="375"/>
        <end position="386"/>
    </location>
</feature>
<feature type="compositionally biased region" description="Polar residues" evidence="1">
    <location>
        <begin position="670"/>
        <end position="691"/>
    </location>
</feature>
<feature type="region of interest" description="Disordered" evidence="1">
    <location>
        <begin position="375"/>
        <end position="401"/>
    </location>
</feature>
<dbReference type="EMBL" id="CP093343">
    <property type="protein sequence ID" value="WOG85096.1"/>
    <property type="molecule type" value="Genomic_DNA"/>
</dbReference>
<keyword evidence="3" id="KW-1185">Reference proteome</keyword>
<feature type="region of interest" description="Disordered" evidence="1">
    <location>
        <begin position="663"/>
        <end position="730"/>
    </location>
</feature>
<evidence type="ECO:0000256" key="1">
    <source>
        <dbReference type="SAM" id="MobiDB-lite"/>
    </source>
</evidence>
<protein>
    <submittedName>
        <fullName evidence="2">Uncharacterized protein</fullName>
    </submittedName>
</protein>
<dbReference type="Proteomes" id="UP000077755">
    <property type="component" value="Chromosome 1"/>
</dbReference>
<feature type="region of interest" description="Disordered" evidence="1">
    <location>
        <begin position="1"/>
        <end position="31"/>
    </location>
</feature>
<reference evidence="2" key="1">
    <citation type="journal article" date="2016" name="Nat. Genet.">
        <title>A high-quality carrot genome assembly provides new insights into carotenoid accumulation and asterid genome evolution.</title>
        <authorList>
            <person name="Iorizzo M."/>
            <person name="Ellison S."/>
            <person name="Senalik D."/>
            <person name="Zeng P."/>
            <person name="Satapoomin P."/>
            <person name="Huang J."/>
            <person name="Bowman M."/>
            <person name="Iovene M."/>
            <person name="Sanseverino W."/>
            <person name="Cavagnaro P."/>
            <person name="Yildiz M."/>
            <person name="Macko-Podgorni A."/>
            <person name="Moranska E."/>
            <person name="Grzebelus E."/>
            <person name="Grzebelus D."/>
            <person name="Ashrafi H."/>
            <person name="Zheng Z."/>
            <person name="Cheng S."/>
            <person name="Spooner D."/>
            <person name="Van Deynze A."/>
            <person name="Simon P."/>
        </authorList>
    </citation>
    <scope>NUCLEOTIDE SEQUENCE</scope>
    <source>
        <tissue evidence="2">Leaf</tissue>
    </source>
</reference>
<dbReference type="GO" id="GO:0003723">
    <property type="term" value="F:RNA binding"/>
    <property type="evidence" value="ECO:0007669"/>
    <property type="project" value="UniProtKB-UniRule"/>
</dbReference>
<dbReference type="SMART" id="SM00360">
    <property type="entry name" value="RRM"/>
    <property type="match status" value="1"/>
</dbReference>
<feature type="compositionally biased region" description="Basic and acidic residues" evidence="1">
    <location>
        <begin position="1"/>
        <end position="17"/>
    </location>
</feature>
<dbReference type="PROSITE" id="PS50102">
    <property type="entry name" value="RRM"/>
    <property type="match status" value="1"/>
</dbReference>
<dbReference type="CDD" id="cd00590">
    <property type="entry name" value="RRM_SF"/>
    <property type="match status" value="1"/>
</dbReference>
<dbReference type="InterPro" id="IPR035979">
    <property type="entry name" value="RBD_domain_sf"/>
</dbReference>
<organism evidence="2 3">
    <name type="scientific">Daucus carota subsp. sativus</name>
    <name type="common">Carrot</name>
    <dbReference type="NCBI Taxonomy" id="79200"/>
    <lineage>
        <taxon>Eukaryota</taxon>
        <taxon>Viridiplantae</taxon>
        <taxon>Streptophyta</taxon>
        <taxon>Embryophyta</taxon>
        <taxon>Tracheophyta</taxon>
        <taxon>Spermatophyta</taxon>
        <taxon>Magnoliopsida</taxon>
        <taxon>eudicotyledons</taxon>
        <taxon>Gunneridae</taxon>
        <taxon>Pentapetalae</taxon>
        <taxon>asterids</taxon>
        <taxon>campanulids</taxon>
        <taxon>Apiales</taxon>
        <taxon>Apiaceae</taxon>
        <taxon>Apioideae</taxon>
        <taxon>Scandiceae</taxon>
        <taxon>Daucinae</taxon>
        <taxon>Daucus</taxon>
        <taxon>Daucus sect. Daucus</taxon>
    </lineage>
</organism>
<dbReference type="AlphaFoldDB" id="A0A166IQ05"/>
<sequence length="814" mass="91257">MAKKGSELPKAKGDRIEGNGNTSRVHFSKSRGGISSEEFESKTKPILQYWFLLETEMYEAIMKGNLSLMPVATARVNYLKKVIPANLLGEGIRGEEDALWRIHRILRNNGWWERAGNLVISEQSQGMPTNSDPLYQFLQLHSHLVHPNTRKLVAKGVREGIRMALNQIHYGSIEEARKKKTGLSPKDDTNVARPSKFPTSVTTIPSKIMVEFISSFRHLVEPSVYRDAMRGHDKALSLALGQIHHKTLPLDSQQVHKNSYKDILNLEREGSIKMDKSEPQQNMTPPSGKEITDTIFFTGMNSSVKVIEIWQHFKKAGKIRDIILPRKRDRFGNRIGFVIAHSVSEAEKIIRSLKGSKIGSSELYVAHAKKFSSASSSRKATSRGSTFPAQSPKKGLDKPNPHVVDSNCAKSKLPPYVVPPIRLEANEDLKSELDNCLCLITAKPETVESVEFIVEGLGFRDAVIRGMSSTKFLAYFDSLALISEEDLDFLSIGFMEVRKVKDTDLIPPRKVWLEFRGLPIIGWTEQNFAQLVKNWGPVISFGQILDKVDCYCLPKLLIETDCLSTIEEEVEVEISQKKWCITIKESHADELQYEVGPSVLPDIEKDISEGDLNGEVMDNAATHNSAHLNDRIMDDIISHNPDIEGDNISEINDTSDVEVEDSLLNPLTPRPSTSSDHIPTSGTRDQINQSDHSVEKVEIFQTANWKPREKESSISMVQMQSDQDKSTSDYNPVDDLSDLCSSHPSILKDLKNLKVQSKRGRPRKPSSKHLNKHFKVPRKKKHGVSVFTLLDSSFILAKFVGGNQAAKFPAQLVG</sequence>
<reference evidence="2" key="2">
    <citation type="submission" date="2022-03" db="EMBL/GenBank/DDBJ databases">
        <title>Draft title - Genomic analysis of global carrot germplasm unveils the trajectory of domestication and the origin of high carotenoid orange carrot.</title>
        <authorList>
            <person name="Iorizzo M."/>
            <person name="Ellison S."/>
            <person name="Senalik D."/>
            <person name="Macko-Podgorni A."/>
            <person name="Grzebelus D."/>
            <person name="Bostan H."/>
            <person name="Rolling W."/>
            <person name="Curaba J."/>
            <person name="Simon P."/>
        </authorList>
    </citation>
    <scope>NUCLEOTIDE SEQUENCE</scope>
    <source>
        <tissue evidence="2">Leaf</tissue>
    </source>
</reference>
<gene>
    <name evidence="2" type="ORF">DCAR_0104283</name>
</gene>
<evidence type="ECO:0000313" key="3">
    <source>
        <dbReference type="Proteomes" id="UP000077755"/>
    </source>
</evidence>
<name>A0A166IQ05_DAUCS</name>
<dbReference type="Gene3D" id="3.30.70.330">
    <property type="match status" value="1"/>
</dbReference>